<dbReference type="EMBL" id="ADMG01000048">
    <property type="protein sequence ID" value="EKB30247.1"/>
    <property type="molecule type" value="Genomic_DNA"/>
</dbReference>
<dbReference type="PANTHER" id="PTHR11106">
    <property type="entry name" value="GANGLIOSIDE INDUCED DIFFERENTIATION ASSOCIATED PROTEIN 2-RELATED"/>
    <property type="match status" value="1"/>
</dbReference>
<accession>K1JRF9</accession>
<dbReference type="Gene3D" id="3.40.220.10">
    <property type="entry name" value="Leucine Aminopeptidase, subunit E, domain 1"/>
    <property type="match status" value="1"/>
</dbReference>
<feature type="domain" description="Macro" evidence="1">
    <location>
        <begin position="1"/>
        <end position="166"/>
    </location>
</feature>
<dbReference type="eggNOG" id="COG2110">
    <property type="taxonomic scope" value="Bacteria"/>
</dbReference>
<keyword evidence="3" id="KW-1185">Reference proteome</keyword>
<dbReference type="Proteomes" id="UP000005835">
    <property type="component" value="Unassembled WGS sequence"/>
</dbReference>
<proteinExistence type="predicted"/>
<dbReference type="RefSeq" id="WP_005436941.1">
    <property type="nucleotide sequence ID" value="NZ_JH815520.1"/>
</dbReference>
<name>K1JRF9_9BURK</name>
<dbReference type="InterPro" id="IPR043472">
    <property type="entry name" value="Macro_dom-like"/>
</dbReference>
<evidence type="ECO:0000313" key="3">
    <source>
        <dbReference type="Proteomes" id="UP000005835"/>
    </source>
</evidence>
<reference evidence="2 3" key="1">
    <citation type="submission" date="2012-05" db="EMBL/GenBank/DDBJ databases">
        <title>The Genome Sequence of Sutterella wadsworthensis 2_1_59BFAA.</title>
        <authorList>
            <consortium name="The Broad Institute Genome Sequencing Platform"/>
            <person name="Earl A."/>
            <person name="Ward D."/>
            <person name="Feldgarden M."/>
            <person name="Gevers D."/>
            <person name="Daigneault M."/>
            <person name="Strauss J."/>
            <person name="Allen-Vercoe E."/>
            <person name="Walker B."/>
            <person name="Young S.K."/>
            <person name="Zeng Q."/>
            <person name="Gargeya S."/>
            <person name="Fitzgerald M."/>
            <person name="Haas B."/>
            <person name="Abouelleil A."/>
            <person name="Alvarado L."/>
            <person name="Arachchi H.M."/>
            <person name="Berlin A.M."/>
            <person name="Chapman S.B."/>
            <person name="Goldberg J."/>
            <person name="Griggs A."/>
            <person name="Gujja S."/>
            <person name="Hansen M."/>
            <person name="Howarth C."/>
            <person name="Imamovic A."/>
            <person name="Larimer J."/>
            <person name="McCowen C."/>
            <person name="Montmayeur A."/>
            <person name="Murphy C."/>
            <person name="Neiman D."/>
            <person name="Pearson M."/>
            <person name="Priest M."/>
            <person name="Roberts A."/>
            <person name="Saif S."/>
            <person name="Shea T."/>
            <person name="Sisk P."/>
            <person name="Sykes S."/>
            <person name="Wortman J."/>
            <person name="Nusbaum C."/>
            <person name="Birren B."/>
        </authorList>
    </citation>
    <scope>NUCLEOTIDE SEQUENCE [LARGE SCALE GENOMIC DNA]</scope>
    <source>
        <strain evidence="2 3">2_1_59BFAA</strain>
    </source>
</reference>
<dbReference type="InterPro" id="IPR002589">
    <property type="entry name" value="Macro_dom"/>
</dbReference>
<dbReference type="Pfam" id="PF01661">
    <property type="entry name" value="Macro"/>
    <property type="match status" value="1"/>
</dbReference>
<dbReference type="AlphaFoldDB" id="K1JRF9"/>
<dbReference type="SMART" id="SM00506">
    <property type="entry name" value="A1pp"/>
    <property type="match status" value="1"/>
</dbReference>
<sequence length="166" mass="17720">MQPCAISVIKGDITTLDVDAIINSANRSLLGGGGVDRAIHRAAGRELLAECIELCGCPVGESRLTKGYALPARHVIHTVGPVWLGGASDEVETLRRAVTSALDIARDMKFETVACCCISRGIHRFPVDLAAKTTLEAMLAHDFAGRVTVCAYTDEDLEAYKALLPQ</sequence>
<dbReference type="PATRIC" id="fig|742823.3.peg.2147"/>
<evidence type="ECO:0000259" key="1">
    <source>
        <dbReference type="PROSITE" id="PS51154"/>
    </source>
</evidence>
<protein>
    <recommendedName>
        <fullName evidence="1">Macro domain-containing protein</fullName>
    </recommendedName>
</protein>
<dbReference type="PROSITE" id="PS51154">
    <property type="entry name" value="MACRO"/>
    <property type="match status" value="1"/>
</dbReference>
<gene>
    <name evidence="2" type="ORF">HMPREF9465_02138</name>
</gene>
<dbReference type="STRING" id="742823.HMPREF9465_02138"/>
<dbReference type="PANTHER" id="PTHR11106:SF27">
    <property type="entry name" value="MACRO DOMAIN-CONTAINING PROTEIN"/>
    <property type="match status" value="1"/>
</dbReference>
<dbReference type="SUPFAM" id="SSF52949">
    <property type="entry name" value="Macro domain-like"/>
    <property type="match status" value="1"/>
</dbReference>
<dbReference type="OrthoDB" id="6194521at2"/>
<dbReference type="CDD" id="cd02908">
    <property type="entry name" value="Macro_OAADPr_deacetylase"/>
    <property type="match status" value="1"/>
</dbReference>
<evidence type="ECO:0000313" key="2">
    <source>
        <dbReference type="EMBL" id="EKB30247.1"/>
    </source>
</evidence>
<dbReference type="HOGENOM" id="CLU_046550_5_1_4"/>
<organism evidence="2 3">
    <name type="scientific">Sutterella wadsworthensis 2_1_59BFAA</name>
    <dbReference type="NCBI Taxonomy" id="742823"/>
    <lineage>
        <taxon>Bacteria</taxon>
        <taxon>Pseudomonadati</taxon>
        <taxon>Pseudomonadota</taxon>
        <taxon>Betaproteobacteria</taxon>
        <taxon>Burkholderiales</taxon>
        <taxon>Sutterellaceae</taxon>
        <taxon>Sutterella</taxon>
    </lineage>
</organism>
<comment type="caution">
    <text evidence="2">The sequence shown here is derived from an EMBL/GenBank/DDBJ whole genome shotgun (WGS) entry which is preliminary data.</text>
</comment>